<comment type="similarity">
    <text evidence="1 3">Belongs to the short-chain dehydrogenases/reductases (SDR) family.</text>
</comment>
<gene>
    <name evidence="5" type="ORF">DFP89_13212</name>
</gene>
<dbReference type="SUPFAM" id="SSF51735">
    <property type="entry name" value="NAD(P)-binding Rossmann-fold domains"/>
    <property type="match status" value="1"/>
</dbReference>
<sequence>MSGKMVLITGAGSGIGRALALEADRLGHRLILVGRREEGLRETASSLSRKARIVLADVTAPDGREAIRAAAGEEGLDILINNAGRLASGGIEGLKDADLAELVATNIAGPVALTRDLLPALEQRRGQVVNIGSVFGDIGFPYFALYSASKFALRGFSEALRRELAPRGISVTYIAPRATRTAATENFRALIGPMAMALDDPDAVARHAWRAISARKREQFPKSRERFFVALQRLRPQLIDRALAGMAKDPAVIAAARSAETGEKA</sequence>
<evidence type="ECO:0000313" key="5">
    <source>
        <dbReference type="EMBL" id="RCW78761.1"/>
    </source>
</evidence>
<dbReference type="PRINTS" id="PR00081">
    <property type="entry name" value="GDHRDH"/>
</dbReference>
<dbReference type="SMART" id="SM00822">
    <property type="entry name" value="PKS_KR"/>
    <property type="match status" value="1"/>
</dbReference>
<dbReference type="EMBL" id="QPJL01000032">
    <property type="protein sequence ID" value="RCW78761.1"/>
    <property type="molecule type" value="Genomic_DNA"/>
</dbReference>
<dbReference type="InterPro" id="IPR020904">
    <property type="entry name" value="Sc_DH/Rdtase_CS"/>
</dbReference>
<reference evidence="5 6" key="1">
    <citation type="submission" date="2018-07" db="EMBL/GenBank/DDBJ databases">
        <title>Genomic Encyclopedia of Type Strains, Phase III (KMG-III): the genomes of soil and plant-associated and newly described type strains.</title>
        <authorList>
            <person name="Whitman W."/>
        </authorList>
    </citation>
    <scope>NUCLEOTIDE SEQUENCE [LARGE SCALE GENOMIC DNA]</scope>
    <source>
        <strain evidence="5 6">CECT 8525</strain>
    </source>
</reference>
<dbReference type="RefSeq" id="WP_114350731.1">
    <property type="nucleotide sequence ID" value="NZ_QPJL01000032.1"/>
</dbReference>
<dbReference type="AlphaFoldDB" id="A0A368YEU1"/>
<feature type="domain" description="Ketoreductase" evidence="4">
    <location>
        <begin position="4"/>
        <end position="177"/>
    </location>
</feature>
<proteinExistence type="inferred from homology"/>
<dbReference type="PANTHER" id="PTHR44196">
    <property type="entry name" value="DEHYDROGENASE/REDUCTASE SDR FAMILY MEMBER 7B"/>
    <property type="match status" value="1"/>
</dbReference>
<evidence type="ECO:0000256" key="2">
    <source>
        <dbReference type="ARBA" id="ARBA00023002"/>
    </source>
</evidence>
<dbReference type="GO" id="GO:0016491">
    <property type="term" value="F:oxidoreductase activity"/>
    <property type="evidence" value="ECO:0007669"/>
    <property type="project" value="UniProtKB-KW"/>
</dbReference>
<dbReference type="PROSITE" id="PS00061">
    <property type="entry name" value="ADH_SHORT"/>
    <property type="match status" value="1"/>
</dbReference>
<comment type="caution">
    <text evidence="5">The sequence shown here is derived from an EMBL/GenBank/DDBJ whole genome shotgun (WGS) entry which is preliminary data.</text>
</comment>
<evidence type="ECO:0000259" key="4">
    <source>
        <dbReference type="SMART" id="SM00822"/>
    </source>
</evidence>
<protein>
    <submittedName>
        <fullName evidence="5">Short-subunit dehydrogenase</fullName>
    </submittedName>
</protein>
<name>A0A368YEU1_9RHOB</name>
<dbReference type="InterPro" id="IPR036291">
    <property type="entry name" value="NAD(P)-bd_dom_sf"/>
</dbReference>
<keyword evidence="2" id="KW-0560">Oxidoreductase</keyword>
<dbReference type="InterPro" id="IPR057326">
    <property type="entry name" value="KR_dom"/>
</dbReference>
<dbReference type="PANTHER" id="PTHR44196:SF1">
    <property type="entry name" value="DEHYDROGENASE_REDUCTASE SDR FAMILY MEMBER 7B"/>
    <property type="match status" value="1"/>
</dbReference>
<dbReference type="Proteomes" id="UP000253345">
    <property type="component" value="Unassembled WGS sequence"/>
</dbReference>
<evidence type="ECO:0000256" key="1">
    <source>
        <dbReference type="ARBA" id="ARBA00006484"/>
    </source>
</evidence>
<dbReference type="OrthoDB" id="9793825at2"/>
<evidence type="ECO:0000313" key="6">
    <source>
        <dbReference type="Proteomes" id="UP000253345"/>
    </source>
</evidence>
<dbReference type="GO" id="GO:0016020">
    <property type="term" value="C:membrane"/>
    <property type="evidence" value="ECO:0007669"/>
    <property type="project" value="TreeGrafter"/>
</dbReference>
<evidence type="ECO:0000256" key="3">
    <source>
        <dbReference type="RuleBase" id="RU000363"/>
    </source>
</evidence>
<keyword evidence="6" id="KW-1185">Reference proteome</keyword>
<dbReference type="PRINTS" id="PR00080">
    <property type="entry name" value="SDRFAMILY"/>
</dbReference>
<dbReference type="Gene3D" id="3.40.50.720">
    <property type="entry name" value="NAD(P)-binding Rossmann-like Domain"/>
    <property type="match status" value="1"/>
</dbReference>
<dbReference type="InterPro" id="IPR002347">
    <property type="entry name" value="SDR_fam"/>
</dbReference>
<organism evidence="5 6">
    <name type="scientific">Paracoccus lutimaris</name>
    <dbReference type="NCBI Taxonomy" id="1490030"/>
    <lineage>
        <taxon>Bacteria</taxon>
        <taxon>Pseudomonadati</taxon>
        <taxon>Pseudomonadota</taxon>
        <taxon>Alphaproteobacteria</taxon>
        <taxon>Rhodobacterales</taxon>
        <taxon>Paracoccaceae</taxon>
        <taxon>Paracoccus</taxon>
    </lineage>
</organism>
<dbReference type="Pfam" id="PF00106">
    <property type="entry name" value="adh_short"/>
    <property type="match status" value="1"/>
</dbReference>
<accession>A0A368YEU1</accession>